<evidence type="ECO:0000313" key="1">
    <source>
        <dbReference type="EMBL" id="GGL04399.1"/>
    </source>
</evidence>
<comment type="caution">
    <text evidence="1">The sequence shown here is derived from an EMBL/GenBank/DDBJ whole genome shotgun (WGS) entry which is preliminary data.</text>
</comment>
<reference evidence="2" key="1">
    <citation type="journal article" date="2019" name="Int. J. Syst. Evol. Microbiol.">
        <title>The Global Catalogue of Microorganisms (GCM) 10K type strain sequencing project: providing services to taxonomists for standard genome sequencing and annotation.</title>
        <authorList>
            <consortium name="The Broad Institute Genomics Platform"/>
            <consortium name="The Broad Institute Genome Sequencing Center for Infectious Disease"/>
            <person name="Wu L."/>
            <person name="Ma J."/>
        </authorList>
    </citation>
    <scope>NUCLEOTIDE SEQUENCE [LARGE SCALE GENOMIC DNA]</scope>
    <source>
        <strain evidence="2">JCM 19173</strain>
    </source>
</reference>
<accession>A0ABQ2FLL2</accession>
<gene>
    <name evidence="1" type="ORF">GCM10010844_23860</name>
</gene>
<evidence type="ECO:0000313" key="2">
    <source>
        <dbReference type="Proteomes" id="UP000604341"/>
    </source>
</evidence>
<name>A0ABQ2FLL2_9DEIO</name>
<dbReference type="Proteomes" id="UP000604341">
    <property type="component" value="Unassembled WGS sequence"/>
</dbReference>
<proteinExistence type="predicted"/>
<protein>
    <submittedName>
        <fullName evidence="1">Uncharacterized protein</fullName>
    </submittedName>
</protein>
<keyword evidence="2" id="KW-1185">Reference proteome</keyword>
<dbReference type="EMBL" id="BMPE01000006">
    <property type="protein sequence ID" value="GGL04399.1"/>
    <property type="molecule type" value="Genomic_DNA"/>
</dbReference>
<dbReference type="RefSeq" id="WP_189069234.1">
    <property type="nucleotide sequence ID" value="NZ_BMPE01000006.1"/>
</dbReference>
<sequence length="143" mass="15839">MARFHLRRRCPLTARFWFLGLDARQGDLTLRGLRKTPTPHGSSRSTLGGLSLHSAGLTLLLPGEPLHFNRRTQTFTRGGRTVPATEGRLHLRAAVHAHETWIAARHGPTYREGLVALHRPPRPVMGALDPWRAFIGGLPGKPV</sequence>
<organism evidence="1 2">
    <name type="scientific">Deinococcus radiotolerans</name>
    <dbReference type="NCBI Taxonomy" id="1309407"/>
    <lineage>
        <taxon>Bacteria</taxon>
        <taxon>Thermotogati</taxon>
        <taxon>Deinococcota</taxon>
        <taxon>Deinococci</taxon>
        <taxon>Deinococcales</taxon>
        <taxon>Deinococcaceae</taxon>
        <taxon>Deinococcus</taxon>
    </lineage>
</organism>